<dbReference type="EC" id="2.7.4.8" evidence="3 11"/>
<evidence type="ECO:0000256" key="4">
    <source>
        <dbReference type="ARBA" id="ARBA00016296"/>
    </source>
</evidence>
<comment type="similarity">
    <text evidence="2 11">Belongs to the guanylate kinase family.</text>
</comment>
<dbReference type="NCBIfam" id="TIGR03263">
    <property type="entry name" value="guanyl_kin"/>
    <property type="match status" value="1"/>
</dbReference>
<evidence type="ECO:0000256" key="2">
    <source>
        <dbReference type="ARBA" id="ARBA00005790"/>
    </source>
</evidence>
<evidence type="ECO:0000256" key="8">
    <source>
        <dbReference type="ARBA" id="ARBA00022840"/>
    </source>
</evidence>
<comment type="subcellular location">
    <subcellularLocation>
        <location evidence="11">Cytoplasm</location>
    </subcellularLocation>
</comment>
<keyword evidence="6 11" id="KW-0547">Nucleotide-binding</keyword>
<evidence type="ECO:0000256" key="10">
    <source>
        <dbReference type="ARBA" id="ARBA00048594"/>
    </source>
</evidence>
<dbReference type="GO" id="GO:0005829">
    <property type="term" value="C:cytosol"/>
    <property type="evidence" value="ECO:0007669"/>
    <property type="project" value="TreeGrafter"/>
</dbReference>
<proteinExistence type="inferred from homology"/>
<evidence type="ECO:0000256" key="9">
    <source>
        <dbReference type="ARBA" id="ARBA00030128"/>
    </source>
</evidence>
<dbReference type="RefSeq" id="WP_154571497.1">
    <property type="nucleotide sequence ID" value="NZ_JAQDDW010000008.1"/>
</dbReference>
<dbReference type="Gene3D" id="3.30.63.10">
    <property type="entry name" value="Guanylate Kinase phosphate binding domain"/>
    <property type="match status" value="1"/>
</dbReference>
<dbReference type="CDD" id="cd00071">
    <property type="entry name" value="GMPK"/>
    <property type="match status" value="1"/>
</dbReference>
<dbReference type="GO" id="GO:0005524">
    <property type="term" value="F:ATP binding"/>
    <property type="evidence" value="ECO:0007669"/>
    <property type="project" value="UniProtKB-UniRule"/>
</dbReference>
<comment type="catalytic activity">
    <reaction evidence="10 11">
        <text>GMP + ATP = GDP + ADP</text>
        <dbReference type="Rhea" id="RHEA:20780"/>
        <dbReference type="ChEBI" id="CHEBI:30616"/>
        <dbReference type="ChEBI" id="CHEBI:58115"/>
        <dbReference type="ChEBI" id="CHEBI:58189"/>
        <dbReference type="ChEBI" id="CHEBI:456216"/>
        <dbReference type="EC" id="2.7.4.8"/>
    </reaction>
</comment>
<evidence type="ECO:0000256" key="5">
    <source>
        <dbReference type="ARBA" id="ARBA00022679"/>
    </source>
</evidence>
<dbReference type="AlphaFoldDB" id="A0A6A8M3Z3"/>
<reference evidence="13" key="1">
    <citation type="submission" date="2019-09" db="EMBL/GenBank/DDBJ databases">
        <title>In-depth cultivation of the pig gut microbiome towards novel bacterial diversity and tailored functional studies.</title>
        <authorList>
            <person name="Wylensek D."/>
            <person name="Hitch T.C.A."/>
            <person name="Clavel T."/>
        </authorList>
    </citation>
    <scope>NUCLEOTIDE SEQUENCE</scope>
    <source>
        <strain evidence="13">RF-744-FAT-WT-3</strain>
    </source>
</reference>
<protein>
    <recommendedName>
        <fullName evidence="4 11">Guanylate kinase</fullName>
        <ecNumber evidence="3 11">2.7.4.8</ecNumber>
    </recommendedName>
    <alternativeName>
        <fullName evidence="9 11">GMP kinase</fullName>
    </alternativeName>
</protein>
<evidence type="ECO:0000256" key="1">
    <source>
        <dbReference type="ARBA" id="ARBA00003531"/>
    </source>
</evidence>
<evidence type="ECO:0000313" key="13">
    <source>
        <dbReference type="EMBL" id="MST68015.1"/>
    </source>
</evidence>
<feature type="domain" description="Guanylate kinase-like" evidence="12">
    <location>
        <begin position="9"/>
        <end position="186"/>
    </location>
</feature>
<keyword evidence="11" id="KW-0963">Cytoplasm</keyword>
<evidence type="ECO:0000256" key="11">
    <source>
        <dbReference type="HAMAP-Rule" id="MF_00328"/>
    </source>
</evidence>
<dbReference type="InterPro" id="IPR017665">
    <property type="entry name" value="Guanylate_kinase"/>
</dbReference>
<evidence type="ECO:0000256" key="6">
    <source>
        <dbReference type="ARBA" id="ARBA00022741"/>
    </source>
</evidence>
<dbReference type="InterPro" id="IPR027417">
    <property type="entry name" value="P-loop_NTPase"/>
</dbReference>
<evidence type="ECO:0000256" key="3">
    <source>
        <dbReference type="ARBA" id="ARBA00012961"/>
    </source>
</evidence>
<gene>
    <name evidence="11" type="primary">gmk</name>
    <name evidence="13" type="ORF">FYJ66_00100</name>
</gene>
<dbReference type="InterPro" id="IPR008145">
    <property type="entry name" value="GK/Ca_channel_bsu"/>
</dbReference>
<organism evidence="13">
    <name type="scientific">Baileyella intestinalis</name>
    <dbReference type="NCBI Taxonomy" id="2606709"/>
    <lineage>
        <taxon>Bacteria</taxon>
        <taxon>Bacillati</taxon>
        <taxon>Bacillota</taxon>
        <taxon>Clostridia</taxon>
        <taxon>Peptostreptococcales</taxon>
        <taxon>Anaerovoracaceae</taxon>
        <taxon>Baileyella</taxon>
    </lineage>
</organism>
<sequence>MKDLISRKGKLFVISGPSGTGKGTVCKRIKQDMHMDLSVSMTTREPRKGEVEGRDYFFVTEDEFLENIEQGNLLEHAEVYNHRYGTPRDAVMKKLAMNHNVLLEIDIQGGLQVKRSMPESVLIFLLPPSLKELRKRLSGRGTDAPEVVEERLSKALNEIKLLGEYDYCVVNDNLDDAVMKTESIIRAEGLRVPDKIMPVVRKYEEEE</sequence>
<keyword evidence="8 11" id="KW-0067">ATP-binding</keyword>
<dbReference type="EMBL" id="VUNB01000001">
    <property type="protein sequence ID" value="MST68015.1"/>
    <property type="molecule type" value="Genomic_DNA"/>
</dbReference>
<dbReference type="InterPro" id="IPR008144">
    <property type="entry name" value="Guanylate_kin-like_dom"/>
</dbReference>
<dbReference type="PANTHER" id="PTHR23117:SF13">
    <property type="entry name" value="GUANYLATE KINASE"/>
    <property type="match status" value="1"/>
</dbReference>
<dbReference type="PROSITE" id="PS50052">
    <property type="entry name" value="GUANYLATE_KINASE_2"/>
    <property type="match status" value="1"/>
</dbReference>
<keyword evidence="5 11" id="KW-0808">Transferase</keyword>
<dbReference type="InterPro" id="IPR020590">
    <property type="entry name" value="Guanylate_kinase_CS"/>
</dbReference>
<feature type="binding site" evidence="11">
    <location>
        <begin position="16"/>
        <end position="23"/>
    </location>
    <ligand>
        <name>ATP</name>
        <dbReference type="ChEBI" id="CHEBI:30616"/>
    </ligand>
</feature>
<name>A0A6A8M3Z3_9FIRM</name>
<comment type="caution">
    <text evidence="13">The sequence shown here is derived from an EMBL/GenBank/DDBJ whole genome shotgun (WGS) entry which is preliminary data.</text>
</comment>
<dbReference type="PANTHER" id="PTHR23117">
    <property type="entry name" value="GUANYLATE KINASE-RELATED"/>
    <property type="match status" value="1"/>
</dbReference>
<dbReference type="HAMAP" id="MF_00328">
    <property type="entry name" value="Guanylate_kinase"/>
    <property type="match status" value="1"/>
</dbReference>
<dbReference type="FunFam" id="3.30.63.10:FF:000002">
    <property type="entry name" value="Guanylate kinase 1"/>
    <property type="match status" value="1"/>
</dbReference>
<evidence type="ECO:0000259" key="12">
    <source>
        <dbReference type="PROSITE" id="PS50052"/>
    </source>
</evidence>
<accession>A0A6A8M3Z3</accession>
<dbReference type="SUPFAM" id="SSF52540">
    <property type="entry name" value="P-loop containing nucleoside triphosphate hydrolases"/>
    <property type="match status" value="1"/>
</dbReference>
<dbReference type="Pfam" id="PF00625">
    <property type="entry name" value="Guanylate_kin"/>
    <property type="match status" value="1"/>
</dbReference>
<evidence type="ECO:0000256" key="7">
    <source>
        <dbReference type="ARBA" id="ARBA00022777"/>
    </source>
</evidence>
<dbReference type="SMART" id="SM00072">
    <property type="entry name" value="GuKc"/>
    <property type="match status" value="1"/>
</dbReference>
<comment type="function">
    <text evidence="1 11">Essential for recycling GMP and indirectly, cGMP.</text>
</comment>
<dbReference type="PROSITE" id="PS00856">
    <property type="entry name" value="GUANYLATE_KINASE_1"/>
    <property type="match status" value="1"/>
</dbReference>
<dbReference type="Gene3D" id="3.40.50.300">
    <property type="entry name" value="P-loop containing nucleotide triphosphate hydrolases"/>
    <property type="match status" value="1"/>
</dbReference>
<keyword evidence="7 11" id="KW-0418">Kinase</keyword>
<dbReference type="GO" id="GO:0004385">
    <property type="term" value="F:GMP kinase activity"/>
    <property type="evidence" value="ECO:0007669"/>
    <property type="project" value="UniProtKB-UniRule"/>
</dbReference>